<dbReference type="EMBL" id="LR796235">
    <property type="protein sequence ID" value="CAB4130266.1"/>
    <property type="molecule type" value="Genomic_DNA"/>
</dbReference>
<accession>A0A6J5LAI8</accession>
<name>A0A6J5LAI8_9CAUD</name>
<protein>
    <submittedName>
        <fullName evidence="1">Prohead core scaffolding protein and protease</fullName>
    </submittedName>
</protein>
<keyword evidence="1" id="KW-0645">Protease</keyword>
<reference evidence="1" key="1">
    <citation type="submission" date="2020-04" db="EMBL/GenBank/DDBJ databases">
        <authorList>
            <person name="Chiriac C."/>
            <person name="Salcher M."/>
            <person name="Ghai R."/>
            <person name="Kavagutti S V."/>
        </authorList>
    </citation>
    <scope>NUCLEOTIDE SEQUENCE</scope>
</reference>
<dbReference type="GO" id="GO:0008233">
    <property type="term" value="F:peptidase activity"/>
    <property type="evidence" value="ECO:0007669"/>
    <property type="project" value="UniProtKB-KW"/>
</dbReference>
<proteinExistence type="predicted"/>
<keyword evidence="1" id="KW-0378">Hydrolase</keyword>
<dbReference type="GO" id="GO:0006508">
    <property type="term" value="P:proteolysis"/>
    <property type="evidence" value="ECO:0007669"/>
    <property type="project" value="UniProtKB-KW"/>
</dbReference>
<evidence type="ECO:0000313" key="1">
    <source>
        <dbReference type="EMBL" id="CAB4130266.1"/>
    </source>
</evidence>
<dbReference type="InterPro" id="IPR005082">
    <property type="entry name" value="Peptidase_U9_T4_prohead"/>
</dbReference>
<gene>
    <name evidence="1" type="ORF">UFOVP117_338</name>
</gene>
<organism evidence="1">
    <name type="scientific">uncultured Caudovirales phage</name>
    <dbReference type="NCBI Taxonomy" id="2100421"/>
    <lineage>
        <taxon>Viruses</taxon>
        <taxon>Duplodnaviria</taxon>
        <taxon>Heunggongvirae</taxon>
        <taxon>Uroviricota</taxon>
        <taxon>Caudoviricetes</taxon>
        <taxon>Peduoviridae</taxon>
        <taxon>Maltschvirus</taxon>
        <taxon>Maltschvirus maltsch</taxon>
    </lineage>
</organism>
<dbReference type="Pfam" id="PF03420">
    <property type="entry name" value="Peptidase_S77"/>
    <property type="match status" value="1"/>
</dbReference>
<sequence length="239" mass="27043">MQNYKILGPKEVGKGILIEMDAGYVSPTEKNNQTFLQESKDFKDYSKPFEFYAVLQKYNTPNRNGRTYPERILKRESENYIKNYIGKKTSLSELNHPESSLIDLDRVSHMITEMWWDGNVLLGKLLLLTSPGFHERGIVSTKGDQAANLLRLGVTLGISSRGVGSLKKVGDQNEVQDDFELICFDLVSSPSTPGAYLFTEPDGRFAFEENLQEENELKASRTVNKSLDLMGRLTDYLGK</sequence>